<evidence type="ECO:0000313" key="1">
    <source>
        <dbReference type="EMBL" id="SUQ19866.1"/>
    </source>
</evidence>
<dbReference type="Proteomes" id="UP000255423">
    <property type="component" value="Unassembled WGS sequence"/>
</dbReference>
<sequence length="73" mass="8877">MEEVRQEILAERFKPELVRNQRDHEGQRMFLVIIKGYVICVPFVEEKDGTFFLKTAFPNRVYQRRYENGELRI</sequence>
<gene>
    <name evidence="1" type="ORF">SAMN05661053_1110</name>
</gene>
<dbReference type="AlphaFoldDB" id="A0A380RWH3"/>
<name>A0A380RWH3_FIBSU</name>
<dbReference type="EMBL" id="UHJL01000001">
    <property type="protein sequence ID" value="SUQ19866.1"/>
    <property type="molecule type" value="Genomic_DNA"/>
</dbReference>
<proteinExistence type="predicted"/>
<accession>A0A380RWH3</accession>
<evidence type="ECO:0000313" key="2">
    <source>
        <dbReference type="Proteomes" id="UP000255423"/>
    </source>
</evidence>
<dbReference type="RefSeq" id="WP_158212963.1">
    <property type="nucleotide sequence ID" value="NZ_UHJL01000001.1"/>
</dbReference>
<reference evidence="1 2" key="1">
    <citation type="submission" date="2017-08" db="EMBL/GenBank/DDBJ databases">
        <authorList>
            <person name="de Groot N.N."/>
        </authorList>
    </citation>
    <scope>NUCLEOTIDE SEQUENCE [LARGE SCALE GENOMIC DNA]</scope>
    <source>
        <strain evidence="1 2">HM2</strain>
    </source>
</reference>
<organism evidence="1 2">
    <name type="scientific">Fibrobacter succinogenes</name>
    <name type="common">Bacteroides succinogenes</name>
    <dbReference type="NCBI Taxonomy" id="833"/>
    <lineage>
        <taxon>Bacteria</taxon>
        <taxon>Pseudomonadati</taxon>
        <taxon>Fibrobacterota</taxon>
        <taxon>Fibrobacteria</taxon>
        <taxon>Fibrobacterales</taxon>
        <taxon>Fibrobacteraceae</taxon>
        <taxon>Fibrobacter</taxon>
    </lineage>
</organism>
<protein>
    <submittedName>
        <fullName evidence="1">Uncharacterized protein</fullName>
    </submittedName>
</protein>